<comment type="caution">
    <text evidence="2">The sequence shown here is derived from an EMBL/GenBank/DDBJ whole genome shotgun (WGS) entry which is preliminary data.</text>
</comment>
<dbReference type="Proteomes" id="UP000179014">
    <property type="component" value="Unassembled WGS sequence"/>
</dbReference>
<name>A0A1F6BVE8_9BACT</name>
<keyword evidence="1" id="KW-1133">Transmembrane helix</keyword>
<evidence type="ECO:0000256" key="1">
    <source>
        <dbReference type="SAM" id="Phobius"/>
    </source>
</evidence>
<sequence length="116" mass="11987">MKTVAQHIEHIKNKPHHVRKRVAFGAAFAGTAVIALVWLVSSVGTGAFALKDTSFAQSTGQENSLATEGDSTVGGVAGAAAAPALESVDAPARIEIIDTASSTRQTKKAEQTTIPF</sequence>
<dbReference type="AlphaFoldDB" id="A0A1F6BVE8"/>
<keyword evidence="1" id="KW-0472">Membrane</keyword>
<dbReference type="EMBL" id="MFKN01000022">
    <property type="protein sequence ID" value="OGG40925.1"/>
    <property type="molecule type" value="Genomic_DNA"/>
</dbReference>
<accession>A0A1F6BVE8</accession>
<proteinExistence type="predicted"/>
<dbReference type="STRING" id="1798474.A2118_00025"/>
<feature type="transmembrane region" description="Helical" evidence="1">
    <location>
        <begin position="21"/>
        <end position="41"/>
    </location>
</feature>
<reference evidence="2 3" key="1">
    <citation type="journal article" date="2016" name="Nat. Commun.">
        <title>Thousands of microbial genomes shed light on interconnected biogeochemical processes in an aquifer system.</title>
        <authorList>
            <person name="Anantharaman K."/>
            <person name="Brown C.T."/>
            <person name="Hug L.A."/>
            <person name="Sharon I."/>
            <person name="Castelle C.J."/>
            <person name="Probst A.J."/>
            <person name="Thomas B.C."/>
            <person name="Singh A."/>
            <person name="Wilkins M.J."/>
            <person name="Karaoz U."/>
            <person name="Brodie E.L."/>
            <person name="Williams K.H."/>
            <person name="Hubbard S.S."/>
            <person name="Banfield J.F."/>
        </authorList>
    </citation>
    <scope>NUCLEOTIDE SEQUENCE [LARGE SCALE GENOMIC DNA]</scope>
</reference>
<keyword evidence="1" id="KW-0812">Transmembrane</keyword>
<gene>
    <name evidence="2" type="ORF">A2118_00025</name>
</gene>
<protein>
    <submittedName>
        <fullName evidence="2">Uncharacterized protein</fullName>
    </submittedName>
</protein>
<evidence type="ECO:0000313" key="2">
    <source>
        <dbReference type="EMBL" id="OGG40925.1"/>
    </source>
</evidence>
<evidence type="ECO:0000313" key="3">
    <source>
        <dbReference type="Proteomes" id="UP000179014"/>
    </source>
</evidence>
<organism evidence="2 3">
    <name type="scientific">Candidatus Kaiserbacteria bacterium GWA2_50_9</name>
    <dbReference type="NCBI Taxonomy" id="1798474"/>
    <lineage>
        <taxon>Bacteria</taxon>
        <taxon>Candidatus Kaiseribacteriota</taxon>
    </lineage>
</organism>